<accession>K8E5S5</accession>
<dbReference type="RefSeq" id="WP_015077099.1">
    <property type="nucleotide sequence ID" value="NC_019425.2"/>
</dbReference>
<dbReference type="EMBL" id="HE999757">
    <property type="protein sequence ID" value="CCO12044.2"/>
    <property type="molecule type" value="Genomic_DNA"/>
</dbReference>
<name>K8E5S5_CARML</name>
<protein>
    <submittedName>
        <fullName evidence="4">N-acetylmuramoyl-L-alanine amidase family protein</fullName>
    </submittedName>
</protein>
<organism evidence="4 5">
    <name type="scientific">Carnobacterium maltaromaticum LMA28</name>
    <dbReference type="NCBI Taxonomy" id="1234679"/>
    <lineage>
        <taxon>Bacteria</taxon>
        <taxon>Bacillati</taxon>
        <taxon>Bacillota</taxon>
        <taxon>Bacilli</taxon>
        <taxon>Lactobacillales</taxon>
        <taxon>Carnobacteriaceae</taxon>
        <taxon>Carnobacterium</taxon>
    </lineage>
</organism>
<dbReference type="CDD" id="cd06583">
    <property type="entry name" value="PGRP"/>
    <property type="match status" value="1"/>
</dbReference>
<dbReference type="Gene3D" id="2.30.30.40">
    <property type="entry name" value="SH3 Domains"/>
    <property type="match status" value="1"/>
</dbReference>
<proteinExistence type="predicted"/>
<feature type="domain" description="N-acetylmuramoyl-L-alanine amidase" evidence="3">
    <location>
        <begin position="33"/>
        <end position="175"/>
    </location>
</feature>
<feature type="compositionally biased region" description="Pro residues" evidence="1">
    <location>
        <begin position="206"/>
        <end position="218"/>
    </location>
</feature>
<evidence type="ECO:0000256" key="1">
    <source>
        <dbReference type="SAM" id="MobiDB-lite"/>
    </source>
</evidence>
<keyword evidence="5" id="KW-1185">Reference proteome</keyword>
<evidence type="ECO:0000313" key="4">
    <source>
        <dbReference type="EMBL" id="CCO12044.2"/>
    </source>
</evidence>
<dbReference type="eggNOG" id="COG5632">
    <property type="taxonomic scope" value="Bacteria"/>
</dbReference>
<dbReference type="HOGENOM" id="CLU_064257_2_1_9"/>
<dbReference type="SMART" id="SM00644">
    <property type="entry name" value="Ami_2"/>
    <property type="match status" value="1"/>
</dbReference>
<dbReference type="AlphaFoldDB" id="K8E5S5"/>
<reference evidence="5" key="1">
    <citation type="journal article" date="2013" name="Genome Announc.">
        <title>Complete Chromosome Sequence of Carnobacterium maltaromaticum LMA 28.</title>
        <authorList>
            <person name="Cailliez-Grimal C."/>
            <person name="Chaillou S."/>
            <person name="Anba-Mondoloni J."/>
            <person name="Loux V."/>
            <person name="Afzal M.I."/>
            <person name="Rahman A."/>
            <person name="Kergourlay G."/>
            <person name="Champomier-Verges M.C."/>
            <person name="Zagorec M."/>
            <person name="Dalgaard P."/>
            <person name="Leisner J.J."/>
            <person name="Prevost H."/>
            <person name="Revol-Junelles A.M."/>
            <person name="Borges F."/>
        </authorList>
    </citation>
    <scope>NUCLEOTIDE SEQUENCE</scope>
    <source>
        <strain evidence="5">LMA28</strain>
    </source>
</reference>
<dbReference type="InterPro" id="IPR002502">
    <property type="entry name" value="Amidase_domain"/>
</dbReference>
<dbReference type="STRING" id="1234679.BN424_2605"/>
<dbReference type="InterPro" id="IPR036505">
    <property type="entry name" value="Amidase/PGRP_sf"/>
</dbReference>
<feature type="domain" description="SH3b" evidence="2">
    <location>
        <begin position="313"/>
        <end position="380"/>
    </location>
</feature>
<dbReference type="Gene3D" id="3.40.80.10">
    <property type="entry name" value="Peptidoglycan recognition protein-like"/>
    <property type="match status" value="1"/>
</dbReference>
<evidence type="ECO:0000313" key="5">
    <source>
        <dbReference type="Proteomes" id="UP000000212"/>
    </source>
</evidence>
<gene>
    <name evidence="4" type="primary">ply-1</name>
    <name evidence="4" type="ORF">BN424_2605</name>
</gene>
<dbReference type="GO" id="GO:0008745">
    <property type="term" value="F:N-acetylmuramoyl-L-alanine amidase activity"/>
    <property type="evidence" value="ECO:0007669"/>
    <property type="project" value="InterPro"/>
</dbReference>
<evidence type="ECO:0000259" key="2">
    <source>
        <dbReference type="SMART" id="SM00287"/>
    </source>
</evidence>
<dbReference type="SUPFAM" id="SSF55846">
    <property type="entry name" value="N-acetylmuramoyl-L-alanine amidase-like"/>
    <property type="match status" value="1"/>
</dbReference>
<evidence type="ECO:0000259" key="3">
    <source>
        <dbReference type="SMART" id="SM00644"/>
    </source>
</evidence>
<dbReference type="KEGG" id="cml:BN424_2605"/>
<dbReference type="Proteomes" id="UP000000212">
    <property type="component" value="Chromosome"/>
</dbReference>
<feature type="region of interest" description="Disordered" evidence="1">
    <location>
        <begin position="203"/>
        <end position="225"/>
    </location>
</feature>
<dbReference type="InterPro" id="IPR003646">
    <property type="entry name" value="SH3-like_bac-type"/>
</dbReference>
<dbReference type="SMART" id="SM00287">
    <property type="entry name" value="SH3b"/>
    <property type="match status" value="1"/>
</dbReference>
<sequence length="386" mass="41625">MKKVNKVLFSLTLILVLMFPTIAGAVNVEQRLMPFVPSTGLSTNEFVIAHESGNSNNVGPDSLEREISFMSNNVNSAFVSHWVGGGGRAVQIAPSGFIQWGAGPRANGRAYAQVELARTNNAETFKKDYVTYVNLLRQLAKEAGIPISLDGYGKGIKSHLWVTQNLGGTDHSDPYAYLAQWGISKAQFIADVANGIGSSNEVKPDPIQPPVNPNPPVTPSTGKTLNLPGTATSWRVYGLNSSPTAGNEVGFLNPNLFGGLSYSILADRSNGVYEISTRDFGRVQIYGATSTGATVTGGTTTTQPPTNTNGRISQTGTFFMDRTINVRHGSPSTSANVKAQYFAGENLTYDSYIKAEGYIWLSYTVGSQRYYVAWKVINGEEWGIIK</sequence>
<dbReference type="OrthoDB" id="9816557at2"/>
<dbReference type="Pfam" id="PF08460">
    <property type="entry name" value="SH3_5"/>
    <property type="match status" value="1"/>
</dbReference>
<dbReference type="GO" id="GO:0009253">
    <property type="term" value="P:peptidoglycan catabolic process"/>
    <property type="evidence" value="ECO:0007669"/>
    <property type="project" value="InterPro"/>
</dbReference>